<keyword evidence="1" id="KW-0862">Zinc</keyword>
<dbReference type="PANTHER" id="PTHR31669:SF251">
    <property type="entry name" value="PROTEIN FAR1-RELATED SEQUENCE"/>
    <property type="match status" value="1"/>
</dbReference>
<accession>A0A813UCB8</accession>
<gene>
    <name evidence="4" type="ORF">ZHD862_LOCUS3421</name>
</gene>
<dbReference type="GO" id="GO:0008270">
    <property type="term" value="F:zinc ion binding"/>
    <property type="evidence" value="ECO:0007669"/>
    <property type="project" value="UniProtKB-KW"/>
</dbReference>
<dbReference type="InterPro" id="IPR018289">
    <property type="entry name" value="MULE_transposase_dom"/>
</dbReference>
<dbReference type="AlphaFoldDB" id="A0A813UCB8"/>
<evidence type="ECO:0000313" key="4">
    <source>
        <dbReference type="EMBL" id="CAF0821762.1"/>
    </source>
</evidence>
<dbReference type="Pfam" id="PF10551">
    <property type="entry name" value="MULE"/>
    <property type="match status" value="1"/>
</dbReference>
<feature type="domain" description="SWIM-type" evidence="3">
    <location>
        <begin position="493"/>
        <end position="523"/>
    </location>
</feature>
<reference evidence="4" key="1">
    <citation type="submission" date="2021-02" db="EMBL/GenBank/DDBJ databases">
        <authorList>
            <person name="Nowell W R."/>
        </authorList>
    </citation>
    <scope>NUCLEOTIDE SEQUENCE</scope>
</reference>
<sequence>MSTKEWTLIRTAQSYDEAKDFAKSRFNVCQYRRSDLNNQTKYSFKCSEYRKYPLCSFEIKIVVPDNNMHCVTIISRNLHEHEENERNPIKRLPSPIRKTVSNHVKCGLSQSQIKTSLITNYPQHSINQDKLHNLIVYERRKDRPEIFSIHDLQNWCNEHREAKELHSTFVPFYNVVDINNIFVFFTTKQLFQQIQLTTYLQVDATYKVTWNNLPLLVFGSTDANRHFKPFGMALISEDENTECYLKLFNSIKTLAVQLNLQCLVNQVMSDGAPAITCAQEMIFPNSRRLMCWSHMIRNCRKHRNLVTKNDWQIIDKDIHTLQLAFTDDLFDRGVTLLLQKWSLIPTMKRFVDYFTEQWITKIRYWYEGAAFAKPSTNNGLESLNGIIKQKYTLRNKLHLSTFLPKVETMLFDWSEASITSPFATLTDITPAVELSTYKWSLNVNQSEILNWFNNYYIVPSSTAVITTSTWLDIYKSSQWASFDDYAAWKSSCWLVSPLTSCTCPIGLKEYRCKHSVGLAILFSKYQITDKARYTPLGKRKTPGRPKKVRTELLS</sequence>
<evidence type="ECO:0000256" key="2">
    <source>
        <dbReference type="SAM" id="MobiDB-lite"/>
    </source>
</evidence>
<proteinExistence type="predicted"/>
<protein>
    <recommendedName>
        <fullName evidence="3">SWIM-type domain-containing protein</fullName>
    </recommendedName>
</protein>
<comment type="caution">
    <text evidence="4">The sequence shown here is derived from an EMBL/GenBank/DDBJ whole genome shotgun (WGS) entry which is preliminary data.</text>
</comment>
<dbReference type="PROSITE" id="PS50966">
    <property type="entry name" value="ZF_SWIM"/>
    <property type="match status" value="1"/>
</dbReference>
<organism evidence="4 5">
    <name type="scientific">Rotaria sordida</name>
    <dbReference type="NCBI Taxonomy" id="392033"/>
    <lineage>
        <taxon>Eukaryota</taxon>
        <taxon>Metazoa</taxon>
        <taxon>Spiralia</taxon>
        <taxon>Gnathifera</taxon>
        <taxon>Rotifera</taxon>
        <taxon>Eurotatoria</taxon>
        <taxon>Bdelloidea</taxon>
        <taxon>Philodinida</taxon>
        <taxon>Philodinidae</taxon>
        <taxon>Rotaria</taxon>
    </lineage>
</organism>
<keyword evidence="1" id="KW-0863">Zinc-finger</keyword>
<feature type="compositionally biased region" description="Basic residues" evidence="2">
    <location>
        <begin position="537"/>
        <end position="547"/>
    </location>
</feature>
<dbReference type="GO" id="GO:0006355">
    <property type="term" value="P:regulation of DNA-templated transcription"/>
    <property type="evidence" value="ECO:0007669"/>
    <property type="project" value="InterPro"/>
</dbReference>
<evidence type="ECO:0000313" key="5">
    <source>
        <dbReference type="Proteomes" id="UP000663864"/>
    </source>
</evidence>
<keyword evidence="1" id="KW-0479">Metal-binding</keyword>
<dbReference type="InterPro" id="IPR031052">
    <property type="entry name" value="FHY3/FAR1"/>
</dbReference>
<feature type="region of interest" description="Disordered" evidence="2">
    <location>
        <begin position="535"/>
        <end position="554"/>
    </location>
</feature>
<name>A0A813UCB8_9BILA</name>
<evidence type="ECO:0000256" key="1">
    <source>
        <dbReference type="PROSITE-ProRule" id="PRU00325"/>
    </source>
</evidence>
<evidence type="ECO:0000259" key="3">
    <source>
        <dbReference type="PROSITE" id="PS50966"/>
    </source>
</evidence>
<dbReference type="Proteomes" id="UP000663864">
    <property type="component" value="Unassembled WGS sequence"/>
</dbReference>
<dbReference type="InterPro" id="IPR007527">
    <property type="entry name" value="Znf_SWIM"/>
</dbReference>
<dbReference type="EMBL" id="CAJNOT010000074">
    <property type="protein sequence ID" value="CAF0821762.1"/>
    <property type="molecule type" value="Genomic_DNA"/>
</dbReference>
<dbReference type="PANTHER" id="PTHR31669">
    <property type="entry name" value="PROTEIN FAR1-RELATED SEQUENCE 10-RELATED"/>
    <property type="match status" value="1"/>
</dbReference>